<dbReference type="NCBIfam" id="TIGR00797">
    <property type="entry name" value="matE"/>
    <property type="match status" value="1"/>
</dbReference>
<keyword evidence="3" id="KW-0813">Transport</keyword>
<keyword evidence="5 8" id="KW-0812">Transmembrane</keyword>
<reference evidence="9 10" key="1">
    <citation type="submission" date="2017-07" db="EMBL/GenBank/DDBJ databases">
        <title>Draft whole genome sequences of clinical Proprionibacteriaceae strains.</title>
        <authorList>
            <person name="Bernier A.-M."/>
            <person name="Bernard K."/>
            <person name="Domingo M.-C."/>
        </authorList>
    </citation>
    <scope>NUCLEOTIDE SEQUENCE [LARGE SCALE GENOMIC DNA]</scope>
    <source>
        <strain evidence="9 10">NML 160184</strain>
    </source>
</reference>
<proteinExistence type="inferred from homology"/>
<feature type="transmembrane region" description="Helical" evidence="8">
    <location>
        <begin position="169"/>
        <end position="192"/>
    </location>
</feature>
<evidence type="ECO:0000313" key="10">
    <source>
        <dbReference type="Proteomes" id="UP000216533"/>
    </source>
</evidence>
<evidence type="ECO:0000256" key="2">
    <source>
        <dbReference type="ARBA" id="ARBA00010199"/>
    </source>
</evidence>
<dbReference type="Proteomes" id="UP000216533">
    <property type="component" value="Unassembled WGS sequence"/>
</dbReference>
<protein>
    <submittedName>
        <fullName evidence="9">MATE family efflux transporter</fullName>
    </submittedName>
</protein>
<dbReference type="RefSeq" id="WP_094451935.1">
    <property type="nucleotide sequence ID" value="NZ_NMVI01000029.1"/>
</dbReference>
<evidence type="ECO:0000256" key="4">
    <source>
        <dbReference type="ARBA" id="ARBA00022475"/>
    </source>
</evidence>
<dbReference type="GO" id="GO:0005886">
    <property type="term" value="C:plasma membrane"/>
    <property type="evidence" value="ECO:0007669"/>
    <property type="project" value="UniProtKB-SubCell"/>
</dbReference>
<name>A0A255DXV6_9ACTN</name>
<dbReference type="PANTHER" id="PTHR42893:SF46">
    <property type="entry name" value="PROTEIN DETOXIFICATION 44, CHLOROPLASTIC"/>
    <property type="match status" value="1"/>
</dbReference>
<dbReference type="GO" id="GO:0042910">
    <property type="term" value="F:xenobiotic transmembrane transporter activity"/>
    <property type="evidence" value="ECO:0007669"/>
    <property type="project" value="InterPro"/>
</dbReference>
<dbReference type="GO" id="GO:0015297">
    <property type="term" value="F:antiporter activity"/>
    <property type="evidence" value="ECO:0007669"/>
    <property type="project" value="InterPro"/>
</dbReference>
<feature type="transmembrane region" description="Helical" evidence="8">
    <location>
        <begin position="198"/>
        <end position="217"/>
    </location>
</feature>
<dbReference type="PANTHER" id="PTHR42893">
    <property type="entry name" value="PROTEIN DETOXIFICATION 44, CHLOROPLASTIC-RELATED"/>
    <property type="match status" value="1"/>
</dbReference>
<dbReference type="CDD" id="cd13136">
    <property type="entry name" value="MATE_DinF_like"/>
    <property type="match status" value="1"/>
</dbReference>
<evidence type="ECO:0000256" key="5">
    <source>
        <dbReference type="ARBA" id="ARBA00022692"/>
    </source>
</evidence>
<feature type="transmembrane region" description="Helical" evidence="8">
    <location>
        <begin position="355"/>
        <end position="373"/>
    </location>
</feature>
<feature type="transmembrane region" description="Helical" evidence="8">
    <location>
        <begin position="412"/>
        <end position="431"/>
    </location>
</feature>
<accession>A0A255DXV6</accession>
<dbReference type="PIRSF" id="PIRSF006603">
    <property type="entry name" value="DinF"/>
    <property type="match status" value="1"/>
</dbReference>
<feature type="transmembrane region" description="Helical" evidence="8">
    <location>
        <begin position="385"/>
        <end position="406"/>
    </location>
</feature>
<evidence type="ECO:0000256" key="8">
    <source>
        <dbReference type="SAM" id="Phobius"/>
    </source>
</evidence>
<evidence type="ECO:0000256" key="7">
    <source>
        <dbReference type="ARBA" id="ARBA00023136"/>
    </source>
</evidence>
<dbReference type="InterPro" id="IPR002528">
    <property type="entry name" value="MATE_fam"/>
</dbReference>
<comment type="subcellular location">
    <subcellularLocation>
        <location evidence="1">Cell membrane</location>
        <topology evidence="1">Multi-pass membrane protein</topology>
    </subcellularLocation>
</comment>
<organism evidence="9 10">
    <name type="scientific">Parenemella sanctibonifatiensis</name>
    <dbReference type="NCBI Taxonomy" id="2016505"/>
    <lineage>
        <taxon>Bacteria</taxon>
        <taxon>Bacillati</taxon>
        <taxon>Actinomycetota</taxon>
        <taxon>Actinomycetes</taxon>
        <taxon>Propionibacteriales</taxon>
        <taxon>Propionibacteriaceae</taxon>
        <taxon>Parenemella</taxon>
    </lineage>
</organism>
<comment type="similarity">
    <text evidence="2">Belongs to the multi antimicrobial extrusion (MATE) (TC 2.A.66.1) family.</text>
</comment>
<feature type="transmembrane region" description="Helical" evidence="8">
    <location>
        <begin position="19"/>
        <end position="39"/>
    </location>
</feature>
<sequence length="443" mass="45143">MAPDSSPDATPARGHRRQILALAVPALATLITEPLLLLSDTVVVGLLGTEPLAGLAIGTSVIMVVVGLSVFLAYGTTATVARQLGAARPDKALAAGLDGMALAAVIGTVVGVTLSLTAPVVVSWYNATAPVSAYAVSYLRILALATPAALVMLAATGVLRGLQDTRTPLWIAIGANVANIVMNALFVLVFGWGLPGAAIGTLISQYAAATVLTVIVIRGARRAGAQPRLDLGGILRAAKAGSWLLLRSASLQVATLTATMVATSLGTVALAAHQVTHSVWSVLVMILDALAIAAQALTGHGLGAGDVTSVRRLTAITTRWGVWVGVALLVLLIPGHLLIPLVITPDPAVAELLRGSLLVLGIVAPIGGVVFVLDGVLIGAGDARYLALAGLIAVAAYLPLGLLVGWSEAGVAWLWAAWGGYLLARAATLVLRARGENWMRLGS</sequence>
<comment type="caution">
    <text evidence="9">The sequence shown here is derived from an EMBL/GenBank/DDBJ whole genome shotgun (WGS) entry which is preliminary data.</text>
</comment>
<evidence type="ECO:0000256" key="1">
    <source>
        <dbReference type="ARBA" id="ARBA00004651"/>
    </source>
</evidence>
<keyword evidence="4" id="KW-1003">Cell membrane</keyword>
<evidence type="ECO:0000256" key="3">
    <source>
        <dbReference type="ARBA" id="ARBA00022448"/>
    </source>
</evidence>
<gene>
    <name evidence="9" type="ORF">CGZ92_13730</name>
</gene>
<dbReference type="Pfam" id="PF01554">
    <property type="entry name" value="MatE"/>
    <property type="match status" value="2"/>
</dbReference>
<feature type="transmembrane region" description="Helical" evidence="8">
    <location>
        <begin position="51"/>
        <end position="74"/>
    </location>
</feature>
<evidence type="ECO:0000256" key="6">
    <source>
        <dbReference type="ARBA" id="ARBA00022989"/>
    </source>
</evidence>
<feature type="transmembrane region" description="Helical" evidence="8">
    <location>
        <begin position="138"/>
        <end position="162"/>
    </location>
</feature>
<evidence type="ECO:0000313" key="9">
    <source>
        <dbReference type="EMBL" id="OYN84104.1"/>
    </source>
</evidence>
<dbReference type="EMBL" id="NMVI01000029">
    <property type="protein sequence ID" value="OYN84104.1"/>
    <property type="molecule type" value="Genomic_DNA"/>
</dbReference>
<dbReference type="InterPro" id="IPR044644">
    <property type="entry name" value="DinF-like"/>
</dbReference>
<dbReference type="InterPro" id="IPR048279">
    <property type="entry name" value="MdtK-like"/>
</dbReference>
<feature type="transmembrane region" description="Helical" evidence="8">
    <location>
        <begin position="278"/>
        <end position="299"/>
    </location>
</feature>
<keyword evidence="7 8" id="KW-0472">Membrane</keyword>
<feature type="transmembrane region" description="Helical" evidence="8">
    <location>
        <begin position="95"/>
        <end position="118"/>
    </location>
</feature>
<feature type="transmembrane region" description="Helical" evidence="8">
    <location>
        <begin position="320"/>
        <end position="343"/>
    </location>
</feature>
<keyword evidence="6 8" id="KW-1133">Transmembrane helix</keyword>
<dbReference type="AlphaFoldDB" id="A0A255DXV6"/>